<dbReference type="GO" id="GO:0004252">
    <property type="term" value="F:serine-type endopeptidase activity"/>
    <property type="evidence" value="ECO:0007669"/>
    <property type="project" value="TreeGrafter"/>
</dbReference>
<evidence type="ECO:0000256" key="1">
    <source>
        <dbReference type="SAM" id="MobiDB-lite"/>
    </source>
</evidence>
<dbReference type="Pfam" id="PF00574">
    <property type="entry name" value="CLP_protease"/>
    <property type="match status" value="1"/>
</dbReference>
<dbReference type="VEuPathDB" id="ToxoDB:cyc_06180"/>
<protein>
    <submittedName>
        <fullName evidence="2">Uncharacterized protein</fullName>
    </submittedName>
</protein>
<comment type="caution">
    <text evidence="2">The sequence shown here is derived from an EMBL/GenBank/DDBJ whole genome shotgun (WGS) entry which is preliminary data.</text>
</comment>
<dbReference type="InterPro" id="IPR023562">
    <property type="entry name" value="ClpP/TepA"/>
</dbReference>
<reference evidence="2 3" key="1">
    <citation type="journal article" date="2016" name="BMC Genomics">
        <title>Comparative genomics reveals Cyclospora cayetanensis possesses coccidia-like metabolism and invasion components but unique surface antigens.</title>
        <authorList>
            <person name="Liu S."/>
            <person name="Wang L."/>
            <person name="Zheng H."/>
            <person name="Xu Z."/>
            <person name="Roellig D.M."/>
            <person name="Li N."/>
            <person name="Frace M.A."/>
            <person name="Tang K."/>
            <person name="Arrowood M.J."/>
            <person name="Moss D.M."/>
            <person name="Zhang L."/>
            <person name="Feng Y."/>
            <person name="Xiao L."/>
        </authorList>
    </citation>
    <scope>NUCLEOTIDE SEQUENCE [LARGE SCALE GENOMIC DNA]</scope>
    <source>
        <strain evidence="2 3">CHN_HEN01</strain>
    </source>
</reference>
<evidence type="ECO:0000313" key="2">
    <source>
        <dbReference type="EMBL" id="OEH79386.1"/>
    </source>
</evidence>
<dbReference type="AlphaFoldDB" id="A0A1D3D7F1"/>
<dbReference type="Gene3D" id="3.90.226.10">
    <property type="entry name" value="2-enoyl-CoA Hydratase, Chain A, domain 1"/>
    <property type="match status" value="1"/>
</dbReference>
<dbReference type="GO" id="GO:0009368">
    <property type="term" value="C:endopeptidase Clp complex"/>
    <property type="evidence" value="ECO:0007669"/>
    <property type="project" value="TreeGrafter"/>
</dbReference>
<accession>A0A1D3D7F1</accession>
<dbReference type="GO" id="GO:0051117">
    <property type="term" value="F:ATPase binding"/>
    <property type="evidence" value="ECO:0007669"/>
    <property type="project" value="TreeGrafter"/>
</dbReference>
<dbReference type="EMBL" id="JROU02000405">
    <property type="protein sequence ID" value="OEH79386.1"/>
    <property type="molecule type" value="Genomic_DNA"/>
</dbReference>
<proteinExistence type="predicted"/>
<gene>
    <name evidence="2" type="ORF">cyc_06180</name>
</gene>
<name>A0A1D3D7F1_9EIME</name>
<organism evidence="2 3">
    <name type="scientific">Cyclospora cayetanensis</name>
    <dbReference type="NCBI Taxonomy" id="88456"/>
    <lineage>
        <taxon>Eukaryota</taxon>
        <taxon>Sar</taxon>
        <taxon>Alveolata</taxon>
        <taxon>Apicomplexa</taxon>
        <taxon>Conoidasida</taxon>
        <taxon>Coccidia</taxon>
        <taxon>Eucoccidiorida</taxon>
        <taxon>Eimeriorina</taxon>
        <taxon>Eimeriidae</taxon>
        <taxon>Cyclospora</taxon>
    </lineage>
</organism>
<dbReference type="GO" id="GO:0006515">
    <property type="term" value="P:protein quality control for misfolded or incompletely synthesized proteins"/>
    <property type="evidence" value="ECO:0007669"/>
    <property type="project" value="TreeGrafter"/>
</dbReference>
<sequence length="447" mass="47939">MRRGAPVVPCAAQRGPLPLVEAASFLLVASVSAVALLASTQAALASAAPARGCIRSEATNGMLEETLRRLKQHHQQQPHQGTGGPPNGRWMPPPPPPDLASALLQRNTVVLTAPLCREESRLLAAQLLHLGASKSEQATVYITSPDFVRAVASCGPPCALQNSPFTKVQPCCTALLLSRVACGGIGYGTDAQGTQLGADLEWLSVVALLLRHRAAAVQDLEQQLKVTTIALGHAGGPAALILACGARGRRFATPNTWVTLKAPPMYCSGTSKEITARAEAARRDRELCIQLLLQVTQQEQQREARIRQLVEDGGTLNAAEAKDLGLIDEVTYSAFPKLFLSQPIMFDLPQPLPATLRYGKVPQAQPYASKKRCVHKREEDVCGIHQSWYSVKTEGLTICLPMCPIHASFSFGESAKRKKTLLGVSTLKAFSLLTSSSALLTVLQSRK</sequence>
<dbReference type="SUPFAM" id="SSF52096">
    <property type="entry name" value="ClpP/crotonase"/>
    <property type="match status" value="1"/>
</dbReference>
<dbReference type="Proteomes" id="UP000095192">
    <property type="component" value="Unassembled WGS sequence"/>
</dbReference>
<keyword evidence="3" id="KW-1185">Reference proteome</keyword>
<dbReference type="PANTHER" id="PTHR10381">
    <property type="entry name" value="ATP-DEPENDENT CLP PROTEASE PROTEOLYTIC SUBUNIT"/>
    <property type="match status" value="1"/>
</dbReference>
<dbReference type="InParanoid" id="A0A1D3D7F1"/>
<dbReference type="GO" id="GO:0004176">
    <property type="term" value="F:ATP-dependent peptidase activity"/>
    <property type="evidence" value="ECO:0007669"/>
    <property type="project" value="TreeGrafter"/>
</dbReference>
<evidence type="ECO:0000313" key="3">
    <source>
        <dbReference type="Proteomes" id="UP000095192"/>
    </source>
</evidence>
<dbReference type="PANTHER" id="PTHR10381:SF11">
    <property type="entry name" value="ATP-DEPENDENT CLP PROTEASE PROTEOLYTIC SUBUNIT, MITOCHONDRIAL"/>
    <property type="match status" value="1"/>
</dbReference>
<feature type="region of interest" description="Disordered" evidence="1">
    <location>
        <begin position="69"/>
        <end position="99"/>
    </location>
</feature>
<dbReference type="InterPro" id="IPR029045">
    <property type="entry name" value="ClpP/crotonase-like_dom_sf"/>
</dbReference>